<dbReference type="InterPro" id="IPR019933">
    <property type="entry name" value="DivIVA_domain"/>
</dbReference>
<organism evidence="1 2">
    <name type="scientific">Micromonospora echinospora</name>
    <name type="common">Micromonospora purpurea</name>
    <dbReference type="NCBI Taxonomy" id="1877"/>
    <lineage>
        <taxon>Bacteria</taxon>
        <taxon>Bacillati</taxon>
        <taxon>Actinomycetota</taxon>
        <taxon>Actinomycetes</taxon>
        <taxon>Micromonosporales</taxon>
        <taxon>Micromonosporaceae</taxon>
        <taxon>Micromonospora</taxon>
    </lineage>
</organism>
<dbReference type="NCBIfam" id="TIGR03544">
    <property type="entry name" value="DivI1A_domain"/>
    <property type="match status" value="1"/>
</dbReference>
<sequence length="118" mass="13250">MRAFLRWATTTGRHAIVEPRESQVEPVRSVGGRPRGTAYRSRAVGPLRPWQVRDRLFTPRGRHGVDAAEVRALLDRVADDLTALYAEVARTHAEADRIKAALREWQTAAARRELAGAR</sequence>
<dbReference type="Proteomes" id="UP000198253">
    <property type="component" value="Chromosome I"/>
</dbReference>
<proteinExistence type="predicted"/>
<dbReference type="EMBL" id="LT607413">
    <property type="protein sequence ID" value="SCE74917.1"/>
    <property type="molecule type" value="Genomic_DNA"/>
</dbReference>
<dbReference type="RefSeq" id="WP_231931585.1">
    <property type="nucleotide sequence ID" value="NZ_LT607413.1"/>
</dbReference>
<gene>
    <name evidence="1" type="ORF">GA0070618_0628</name>
</gene>
<dbReference type="Gene3D" id="6.10.250.660">
    <property type="match status" value="1"/>
</dbReference>
<dbReference type="AlphaFoldDB" id="A0A1C4UT72"/>
<evidence type="ECO:0000313" key="2">
    <source>
        <dbReference type="Proteomes" id="UP000198253"/>
    </source>
</evidence>
<evidence type="ECO:0000313" key="1">
    <source>
        <dbReference type="EMBL" id="SCE74917.1"/>
    </source>
</evidence>
<protein>
    <submittedName>
        <fullName evidence="1">DivIVA domain-containing protein</fullName>
    </submittedName>
</protein>
<reference evidence="2" key="1">
    <citation type="submission" date="2016-06" db="EMBL/GenBank/DDBJ databases">
        <authorList>
            <person name="Varghese N."/>
            <person name="Submissions Spin"/>
        </authorList>
    </citation>
    <scope>NUCLEOTIDE SEQUENCE [LARGE SCALE GENOMIC DNA]</scope>
    <source>
        <strain evidence="2">DSM 43816</strain>
    </source>
</reference>
<name>A0A1C4UT72_MICEC</name>
<keyword evidence="2" id="KW-1185">Reference proteome</keyword>
<accession>A0A1C4UT72</accession>
<dbReference type="InParanoid" id="A0A1C4UT72"/>